<gene>
    <name evidence="7" type="ORF">HHI36_003598</name>
</gene>
<dbReference type="InterPro" id="IPR013604">
    <property type="entry name" value="7TM_chemorcpt"/>
</dbReference>
<comment type="function">
    <text evidence="6">Gustatory receptor which mediates acceptance or avoidance behavior, depending on its substrates.</text>
</comment>
<feature type="transmembrane region" description="Helical" evidence="6">
    <location>
        <begin position="243"/>
        <end position="268"/>
    </location>
</feature>
<comment type="subcellular location">
    <subcellularLocation>
        <location evidence="1 6">Cell membrane</location>
        <topology evidence="1 6">Multi-pass membrane protein</topology>
    </subcellularLocation>
</comment>
<evidence type="ECO:0000256" key="1">
    <source>
        <dbReference type="ARBA" id="ARBA00004651"/>
    </source>
</evidence>
<evidence type="ECO:0000256" key="5">
    <source>
        <dbReference type="ARBA" id="ARBA00023136"/>
    </source>
</evidence>
<dbReference type="AlphaFoldDB" id="A0ABD2PDX2"/>
<keyword evidence="4 6" id="KW-1133">Transmembrane helix</keyword>
<feature type="transmembrane region" description="Helical" evidence="6">
    <location>
        <begin position="34"/>
        <end position="52"/>
    </location>
</feature>
<evidence type="ECO:0000256" key="2">
    <source>
        <dbReference type="ARBA" id="ARBA00022475"/>
    </source>
</evidence>
<comment type="caution">
    <text evidence="6">Lacks conserved residue(s) required for the propagation of feature annotation.</text>
</comment>
<sequence>MVFDNRSCMIKFILLTNILLILPPLSDKIRFYKCYTLIAAICLTAVFVWSSIGRYNMIYATVELEPILSILDQVSQTLLHVSNLVSSTCLTYFSQTSYQEFTKKLAKISRILNLPWLKLKSLYKLFMVFVIFVCAAIGYDAYICISTLGMVCYKLYALKGIQFFQCSLNAFMMYSFSLHIKNLFKEINNQIAQQMEKDVRRKQHFPLKRRMTPIIALERNRLKYFISVHNEIFDLVDDFNSIFGFNVVLIVFNCMLNILFNSGLIAVYASRNDTALKGVQYGIDLTISRFQWITVSLAVCQPLVLVHTKSKKAFKENLVTSKDRKKLFKYLRSSLSSKVSIPMVRRSTGEQCDGSV</sequence>
<dbReference type="GO" id="GO:0005886">
    <property type="term" value="C:plasma membrane"/>
    <property type="evidence" value="ECO:0007669"/>
    <property type="project" value="UniProtKB-SubCell"/>
</dbReference>
<evidence type="ECO:0000313" key="8">
    <source>
        <dbReference type="Proteomes" id="UP001516400"/>
    </source>
</evidence>
<feature type="transmembrane region" description="Helical" evidence="6">
    <location>
        <begin position="122"/>
        <end position="143"/>
    </location>
</feature>
<keyword evidence="6" id="KW-0807">Transducer</keyword>
<dbReference type="Pfam" id="PF08395">
    <property type="entry name" value="7tm_7"/>
    <property type="match status" value="1"/>
</dbReference>
<evidence type="ECO:0000256" key="4">
    <source>
        <dbReference type="ARBA" id="ARBA00022989"/>
    </source>
</evidence>
<evidence type="ECO:0000313" key="7">
    <source>
        <dbReference type="EMBL" id="KAL3289162.1"/>
    </source>
</evidence>
<keyword evidence="8" id="KW-1185">Reference proteome</keyword>
<keyword evidence="5 6" id="KW-0472">Membrane</keyword>
<dbReference type="Proteomes" id="UP001516400">
    <property type="component" value="Unassembled WGS sequence"/>
</dbReference>
<accession>A0ABD2PDX2</accession>
<comment type="caution">
    <text evidence="7">The sequence shown here is derived from an EMBL/GenBank/DDBJ whole genome shotgun (WGS) entry which is preliminary data.</text>
</comment>
<keyword evidence="6" id="KW-0675">Receptor</keyword>
<organism evidence="7 8">
    <name type="scientific">Cryptolaemus montrouzieri</name>
    <dbReference type="NCBI Taxonomy" id="559131"/>
    <lineage>
        <taxon>Eukaryota</taxon>
        <taxon>Metazoa</taxon>
        <taxon>Ecdysozoa</taxon>
        <taxon>Arthropoda</taxon>
        <taxon>Hexapoda</taxon>
        <taxon>Insecta</taxon>
        <taxon>Pterygota</taxon>
        <taxon>Neoptera</taxon>
        <taxon>Endopterygota</taxon>
        <taxon>Coleoptera</taxon>
        <taxon>Polyphaga</taxon>
        <taxon>Cucujiformia</taxon>
        <taxon>Coccinelloidea</taxon>
        <taxon>Coccinellidae</taxon>
        <taxon>Scymninae</taxon>
        <taxon>Scymnini</taxon>
        <taxon>Cryptolaemus</taxon>
    </lineage>
</organism>
<feature type="transmembrane region" description="Helical" evidence="6">
    <location>
        <begin position="6"/>
        <end position="22"/>
    </location>
</feature>
<comment type="similarity">
    <text evidence="6">Belongs to the insect chemoreceptor superfamily. Gustatory receptor (GR) family.</text>
</comment>
<keyword evidence="3 6" id="KW-0812">Transmembrane</keyword>
<keyword evidence="2 6" id="KW-1003">Cell membrane</keyword>
<evidence type="ECO:0000256" key="6">
    <source>
        <dbReference type="RuleBase" id="RU363108"/>
    </source>
</evidence>
<dbReference type="GO" id="GO:0007165">
    <property type="term" value="P:signal transduction"/>
    <property type="evidence" value="ECO:0007669"/>
    <property type="project" value="UniProtKB-KW"/>
</dbReference>
<evidence type="ECO:0000256" key="3">
    <source>
        <dbReference type="ARBA" id="ARBA00022692"/>
    </source>
</evidence>
<proteinExistence type="inferred from homology"/>
<protein>
    <recommendedName>
        <fullName evidence="6">Gustatory receptor</fullName>
    </recommendedName>
</protein>
<reference evidence="7 8" key="1">
    <citation type="journal article" date="2021" name="BMC Biol.">
        <title>Horizontally acquired antibacterial genes associated with adaptive radiation of ladybird beetles.</title>
        <authorList>
            <person name="Li H.S."/>
            <person name="Tang X.F."/>
            <person name="Huang Y.H."/>
            <person name="Xu Z.Y."/>
            <person name="Chen M.L."/>
            <person name="Du X.Y."/>
            <person name="Qiu B.Y."/>
            <person name="Chen P.T."/>
            <person name="Zhang W."/>
            <person name="Slipinski A."/>
            <person name="Escalona H.E."/>
            <person name="Waterhouse R.M."/>
            <person name="Zwick A."/>
            <person name="Pang H."/>
        </authorList>
    </citation>
    <scope>NUCLEOTIDE SEQUENCE [LARGE SCALE GENOMIC DNA]</scope>
    <source>
        <strain evidence="7">SYSU2018</strain>
    </source>
</reference>
<dbReference type="EMBL" id="JABFTP020000185">
    <property type="protein sequence ID" value="KAL3289162.1"/>
    <property type="molecule type" value="Genomic_DNA"/>
</dbReference>
<name>A0ABD2PDX2_9CUCU</name>